<accession>A0A7R9QKD7</accession>
<proteinExistence type="predicted"/>
<dbReference type="EMBL" id="OC894542">
    <property type="protein sequence ID" value="CAD7647468.1"/>
    <property type="molecule type" value="Genomic_DNA"/>
</dbReference>
<dbReference type="OrthoDB" id="2127281at2759"/>
<dbReference type="Proteomes" id="UP000759131">
    <property type="component" value="Unassembled WGS sequence"/>
</dbReference>
<dbReference type="EMBL" id="CAJPIZ010039967">
    <property type="protein sequence ID" value="CAG2121515.1"/>
    <property type="molecule type" value="Genomic_DNA"/>
</dbReference>
<name>A0A7R9QKD7_9ACAR</name>
<protein>
    <submittedName>
        <fullName evidence="1">Uncharacterized protein</fullName>
    </submittedName>
</protein>
<organism evidence="1">
    <name type="scientific">Medioppia subpectinata</name>
    <dbReference type="NCBI Taxonomy" id="1979941"/>
    <lineage>
        <taxon>Eukaryota</taxon>
        <taxon>Metazoa</taxon>
        <taxon>Ecdysozoa</taxon>
        <taxon>Arthropoda</taxon>
        <taxon>Chelicerata</taxon>
        <taxon>Arachnida</taxon>
        <taxon>Acari</taxon>
        <taxon>Acariformes</taxon>
        <taxon>Sarcoptiformes</taxon>
        <taxon>Oribatida</taxon>
        <taxon>Brachypylina</taxon>
        <taxon>Oppioidea</taxon>
        <taxon>Oppiidae</taxon>
        <taxon>Medioppia</taxon>
    </lineage>
</organism>
<gene>
    <name evidence="1" type="ORF">OSB1V03_LOCUS21461</name>
</gene>
<feature type="non-terminal residue" evidence="1">
    <location>
        <position position="1"/>
    </location>
</feature>
<evidence type="ECO:0000313" key="1">
    <source>
        <dbReference type="EMBL" id="CAD7647468.1"/>
    </source>
</evidence>
<evidence type="ECO:0000313" key="2">
    <source>
        <dbReference type="Proteomes" id="UP000759131"/>
    </source>
</evidence>
<sequence>YVQRQWIQLGLRQSGDEFENLKANSGVVQYHSFKVGGNDTGYGQRMDGYNRPQTTLYEAANLISCCGTPYHNSETKSHNSIHNKKNSILPNLLIRRESHRL</sequence>
<reference evidence="1" key="1">
    <citation type="submission" date="2020-11" db="EMBL/GenBank/DDBJ databases">
        <authorList>
            <person name="Tran Van P."/>
        </authorList>
    </citation>
    <scope>NUCLEOTIDE SEQUENCE</scope>
</reference>
<keyword evidence="2" id="KW-1185">Reference proteome</keyword>
<dbReference type="AlphaFoldDB" id="A0A7R9QKD7"/>